<dbReference type="SUPFAM" id="SSF51735">
    <property type="entry name" value="NAD(P)-binding Rossmann-fold domains"/>
    <property type="match status" value="1"/>
</dbReference>
<dbReference type="InterPro" id="IPR015424">
    <property type="entry name" value="PyrdxlP-dep_Trfase"/>
</dbReference>
<evidence type="ECO:0000313" key="11">
    <source>
        <dbReference type="Proteomes" id="UP000799092"/>
    </source>
</evidence>
<dbReference type="CDD" id="cd00614">
    <property type="entry name" value="CGS_like"/>
    <property type="match status" value="1"/>
</dbReference>
<evidence type="ECO:0000313" key="10">
    <source>
        <dbReference type="EMBL" id="MRH44049.1"/>
    </source>
</evidence>
<dbReference type="PANTHER" id="PTHR43797">
    <property type="entry name" value="HOMOCYSTEINE/CYSTEINE SYNTHASE"/>
    <property type="match status" value="1"/>
</dbReference>
<evidence type="ECO:0000256" key="2">
    <source>
        <dbReference type="ARBA" id="ARBA00011881"/>
    </source>
</evidence>
<evidence type="ECO:0000259" key="9">
    <source>
        <dbReference type="Pfam" id="PF13380"/>
    </source>
</evidence>
<dbReference type="GO" id="GO:0004124">
    <property type="term" value="F:cysteine synthase activity"/>
    <property type="evidence" value="ECO:0007669"/>
    <property type="project" value="TreeGrafter"/>
</dbReference>
<dbReference type="Pfam" id="PF13380">
    <property type="entry name" value="CoA_binding_2"/>
    <property type="match status" value="1"/>
</dbReference>
<feature type="compositionally biased region" description="Polar residues" evidence="8">
    <location>
        <begin position="1"/>
        <end position="11"/>
    </location>
</feature>
<evidence type="ECO:0000256" key="3">
    <source>
        <dbReference type="ARBA" id="ARBA00022679"/>
    </source>
</evidence>
<protein>
    <recommendedName>
        <fullName evidence="6">O-succinylhomoserine sulfhydrylase</fullName>
    </recommendedName>
</protein>
<dbReference type="GO" id="GO:0006535">
    <property type="term" value="P:cysteine biosynthetic process from serine"/>
    <property type="evidence" value="ECO:0007669"/>
    <property type="project" value="TreeGrafter"/>
</dbReference>
<evidence type="ECO:0000256" key="8">
    <source>
        <dbReference type="SAM" id="MobiDB-lite"/>
    </source>
</evidence>
<dbReference type="OrthoDB" id="9803887at2"/>
<evidence type="ECO:0000256" key="4">
    <source>
        <dbReference type="ARBA" id="ARBA00022898"/>
    </source>
</evidence>
<evidence type="ECO:0000256" key="7">
    <source>
        <dbReference type="RuleBase" id="RU362118"/>
    </source>
</evidence>
<evidence type="ECO:0000256" key="1">
    <source>
        <dbReference type="ARBA" id="ARBA00001933"/>
    </source>
</evidence>
<dbReference type="FunFam" id="3.40.640.10:FF:000035">
    <property type="entry name" value="O-succinylhomoserine sulfhydrylase"/>
    <property type="match status" value="1"/>
</dbReference>
<comment type="subunit">
    <text evidence="2">Homotetramer.</text>
</comment>
<dbReference type="Proteomes" id="UP000799092">
    <property type="component" value="Unassembled WGS sequence"/>
</dbReference>
<dbReference type="GO" id="GO:0005737">
    <property type="term" value="C:cytoplasm"/>
    <property type="evidence" value="ECO:0007669"/>
    <property type="project" value="TreeGrafter"/>
</dbReference>
<feature type="region of interest" description="Disordered" evidence="8">
    <location>
        <begin position="1"/>
        <end position="31"/>
    </location>
</feature>
<dbReference type="GO" id="GO:0071269">
    <property type="term" value="P:L-homocysteine biosynthetic process"/>
    <property type="evidence" value="ECO:0007669"/>
    <property type="project" value="TreeGrafter"/>
</dbReference>
<name>A0A6A8DJW4_9BACI</name>
<feature type="compositionally biased region" description="Polar residues" evidence="8">
    <location>
        <begin position="21"/>
        <end position="31"/>
    </location>
</feature>
<accession>A0A6A8DJW4</accession>
<evidence type="ECO:0000256" key="6">
    <source>
        <dbReference type="ARBA" id="ARBA00071157"/>
    </source>
</evidence>
<dbReference type="InterPro" id="IPR054542">
    <property type="entry name" value="Cys_met_metab_PP"/>
</dbReference>
<dbReference type="GO" id="GO:0008483">
    <property type="term" value="F:transaminase activity"/>
    <property type="evidence" value="ECO:0007669"/>
    <property type="project" value="UniProtKB-KW"/>
</dbReference>
<dbReference type="GO" id="GO:0019346">
    <property type="term" value="P:transsulfuration"/>
    <property type="evidence" value="ECO:0007669"/>
    <property type="project" value="InterPro"/>
</dbReference>
<reference evidence="10" key="1">
    <citation type="submission" date="2019-11" db="EMBL/GenBank/DDBJ databases">
        <authorList>
            <person name="Li J."/>
        </authorList>
    </citation>
    <scope>NUCLEOTIDE SEQUENCE</scope>
    <source>
        <strain evidence="10">B6B</strain>
    </source>
</reference>
<dbReference type="EMBL" id="WJNG01000013">
    <property type="protein sequence ID" value="MRH44049.1"/>
    <property type="molecule type" value="Genomic_DNA"/>
</dbReference>
<dbReference type="Gene3D" id="3.40.640.10">
    <property type="entry name" value="Type I PLP-dependent aspartate aminotransferase-like (Major domain)"/>
    <property type="match status" value="1"/>
</dbReference>
<dbReference type="PANTHER" id="PTHR43797:SF2">
    <property type="entry name" value="HOMOCYSTEINE_CYSTEINE SYNTHASE"/>
    <property type="match status" value="1"/>
</dbReference>
<dbReference type="PROSITE" id="PS00868">
    <property type="entry name" value="CYS_MET_METAB_PP"/>
    <property type="match status" value="1"/>
</dbReference>
<evidence type="ECO:0000256" key="5">
    <source>
        <dbReference type="ARBA" id="ARBA00060995"/>
    </source>
</evidence>
<dbReference type="InterPro" id="IPR015422">
    <property type="entry name" value="PyrdxlP-dep_Trfase_small"/>
</dbReference>
<gene>
    <name evidence="10" type="ORF">GH741_15505</name>
</gene>
<dbReference type="RefSeq" id="WP_153737656.1">
    <property type="nucleotide sequence ID" value="NZ_WJNG01000013.1"/>
</dbReference>
<dbReference type="Gene3D" id="3.90.1150.10">
    <property type="entry name" value="Aspartate Aminotransferase, domain 1"/>
    <property type="match status" value="1"/>
</dbReference>
<comment type="caution">
    <text evidence="10">The sequence shown here is derived from an EMBL/GenBank/DDBJ whole genome shotgun (WGS) entry which is preliminary data.</text>
</comment>
<keyword evidence="3 10" id="KW-0808">Transferase</keyword>
<feature type="domain" description="CoA-binding" evidence="9">
    <location>
        <begin position="460"/>
        <end position="566"/>
    </location>
</feature>
<keyword evidence="10" id="KW-0032">Aminotransferase</keyword>
<keyword evidence="4 7" id="KW-0663">Pyridoxal phosphate</keyword>
<dbReference type="NCBIfam" id="TIGR01326">
    <property type="entry name" value="OAH_OAS_sulfhy"/>
    <property type="match status" value="1"/>
</dbReference>
<dbReference type="FunFam" id="3.90.1150.10:FF:000033">
    <property type="entry name" value="Cystathionine gamma-synthase"/>
    <property type="match status" value="1"/>
</dbReference>
<dbReference type="SUPFAM" id="SSF53383">
    <property type="entry name" value="PLP-dependent transferases"/>
    <property type="match status" value="1"/>
</dbReference>
<sequence>MTNSFNFQGTETKLLHGGQQPDPSTGSRAVPIHQTTSYVFRDTEHAQNLFALAEPGNIYSRIMNPTVDAFEQRIALLEDGVAAVATASGASAITLAILNVAEAGDEIITDSNLYGGTYNLFSTTLPKYGITVKFVDGTDPENFRKAITPKTKAIFGEIITNPSLNIFDVEAVSTIAHDNGIPVIIDNTFASPYGAKPITWGADIVVHSATKWIGGHGTSIGGVVVDGGRFNWNSERFPGFTEPDPSYNGLRYAQDLGPIAYAIKLRVQLLRDIGACLSPQNAFYFLQGLETLNLRIEKHHENTKKVANYLVNHPAVEWVTYPGLEQHPSHQLAKKYLNGTFGSIVVFGIKGGREAGRKLIDNINLWSHVANVGDAKSLIIHPASTTHQQLSQENLRKSGVTEEMVRLSVGLETADDIIKDLDQAIAKATATEPTIVSTEETAVRWALSSPFAREEGLRQKTIAVVGLPNDPSDSNYHDLQKLQRLGYKVIPIDNVEKDLLGEATYPTIVSIPEEIDVLYVLNPEDPALLEDLNSKIIWFNTTKDYTSLKKIAKANNTQVVENRSPYQEADRLRSNNIEEPVSV</sequence>
<dbReference type="InterPro" id="IPR000277">
    <property type="entry name" value="Cys/Met-Metab_PyrdxlP-dep_enz"/>
</dbReference>
<keyword evidence="11" id="KW-1185">Reference proteome</keyword>
<proteinExistence type="inferred from homology"/>
<dbReference type="Gene3D" id="3.40.50.720">
    <property type="entry name" value="NAD(P)-binding Rossmann-like Domain"/>
    <property type="match status" value="1"/>
</dbReference>
<dbReference type="Pfam" id="PF01053">
    <property type="entry name" value="Cys_Met_Meta_PP"/>
    <property type="match status" value="1"/>
</dbReference>
<organism evidence="10 11">
    <name type="scientific">Aquibacillus halophilus</name>
    <dbReference type="NCBI Taxonomy" id="930132"/>
    <lineage>
        <taxon>Bacteria</taxon>
        <taxon>Bacillati</taxon>
        <taxon>Bacillota</taxon>
        <taxon>Bacilli</taxon>
        <taxon>Bacillales</taxon>
        <taxon>Bacillaceae</taxon>
        <taxon>Aquibacillus</taxon>
    </lineage>
</organism>
<dbReference type="InterPro" id="IPR036291">
    <property type="entry name" value="NAD(P)-bd_dom_sf"/>
</dbReference>
<comment type="similarity">
    <text evidence="5">Belongs to the trans-sulfuration enzymes family. MetZ subfamily.</text>
</comment>
<dbReference type="GO" id="GO:0030170">
    <property type="term" value="F:pyridoxal phosphate binding"/>
    <property type="evidence" value="ECO:0007669"/>
    <property type="project" value="InterPro"/>
</dbReference>
<dbReference type="InterPro" id="IPR003781">
    <property type="entry name" value="CoA-bd"/>
</dbReference>
<dbReference type="InterPro" id="IPR015421">
    <property type="entry name" value="PyrdxlP-dep_Trfase_major"/>
</dbReference>
<comment type="cofactor">
    <cofactor evidence="1 7">
        <name>pyridoxal 5'-phosphate</name>
        <dbReference type="ChEBI" id="CHEBI:597326"/>
    </cofactor>
</comment>
<dbReference type="GO" id="GO:0003961">
    <property type="term" value="F:O-acetylhomoserine aminocarboxypropyltransferase activity"/>
    <property type="evidence" value="ECO:0007669"/>
    <property type="project" value="TreeGrafter"/>
</dbReference>
<dbReference type="AlphaFoldDB" id="A0A6A8DJW4"/>
<dbReference type="InterPro" id="IPR006235">
    <property type="entry name" value="OAc-hSer/O-AcSer_sulfhydrylase"/>
</dbReference>